<protein>
    <recommendedName>
        <fullName evidence="4">Probable 2-phosphosulfolactate phosphatase</fullName>
        <ecNumber evidence="3">3.1.3.71</ecNumber>
    </recommendedName>
</protein>
<reference evidence="8 9" key="1">
    <citation type="submission" date="2024-09" db="EMBL/GenBank/DDBJ databases">
        <authorList>
            <person name="Sun Q."/>
            <person name="Mori K."/>
        </authorList>
    </citation>
    <scope>NUCLEOTIDE SEQUENCE [LARGE SCALE GENOMIC DNA]</scope>
    <source>
        <strain evidence="8 9">KCTC 23076</strain>
    </source>
</reference>
<proteinExistence type="inferred from homology"/>
<dbReference type="EC" id="3.1.3.71" evidence="3"/>
<gene>
    <name evidence="8" type="ORF">ACFFGH_22790</name>
</gene>
<evidence type="ECO:0000256" key="1">
    <source>
        <dbReference type="ARBA" id="ARBA00001946"/>
    </source>
</evidence>
<comment type="catalytic activity">
    <reaction evidence="7">
        <text>(2R)-O-phospho-3-sulfolactate + H2O = (2R)-3-sulfolactate + phosphate</text>
        <dbReference type="Rhea" id="RHEA:23416"/>
        <dbReference type="ChEBI" id="CHEBI:15377"/>
        <dbReference type="ChEBI" id="CHEBI:15597"/>
        <dbReference type="ChEBI" id="CHEBI:43474"/>
        <dbReference type="ChEBI" id="CHEBI:58738"/>
        <dbReference type="EC" id="3.1.3.71"/>
    </reaction>
</comment>
<organism evidence="8 9">
    <name type="scientific">Lysobacter korlensis</name>
    <dbReference type="NCBI Taxonomy" id="553636"/>
    <lineage>
        <taxon>Bacteria</taxon>
        <taxon>Pseudomonadati</taxon>
        <taxon>Pseudomonadota</taxon>
        <taxon>Gammaproteobacteria</taxon>
        <taxon>Lysobacterales</taxon>
        <taxon>Lysobacteraceae</taxon>
        <taxon>Lysobacter</taxon>
    </lineage>
</organism>
<evidence type="ECO:0000256" key="7">
    <source>
        <dbReference type="ARBA" id="ARBA00033711"/>
    </source>
</evidence>
<evidence type="ECO:0000256" key="3">
    <source>
        <dbReference type="ARBA" id="ARBA00012953"/>
    </source>
</evidence>
<keyword evidence="5" id="KW-0378">Hydrolase</keyword>
<comment type="caution">
    <text evidence="8">The sequence shown here is derived from an EMBL/GenBank/DDBJ whole genome shotgun (WGS) entry which is preliminary data.</text>
</comment>
<name>A0ABV6RXR8_9GAMM</name>
<dbReference type="RefSeq" id="WP_386672621.1">
    <property type="nucleotide sequence ID" value="NZ_JBHLTG010000006.1"/>
</dbReference>
<dbReference type="PANTHER" id="PTHR37311">
    <property type="entry name" value="2-PHOSPHOSULFOLACTATE PHOSPHATASE-RELATED"/>
    <property type="match status" value="1"/>
</dbReference>
<dbReference type="PANTHER" id="PTHR37311:SF1">
    <property type="entry name" value="2-PHOSPHOSULFOLACTATE PHOSPHATASE-RELATED"/>
    <property type="match status" value="1"/>
</dbReference>
<dbReference type="Gene3D" id="3.90.1560.10">
    <property type="entry name" value="ComB-like"/>
    <property type="match status" value="1"/>
</dbReference>
<dbReference type="SUPFAM" id="SSF142823">
    <property type="entry name" value="ComB-like"/>
    <property type="match status" value="1"/>
</dbReference>
<keyword evidence="9" id="KW-1185">Reference proteome</keyword>
<accession>A0ABV6RXR8</accession>
<comment type="similarity">
    <text evidence="2">Belongs to the ComB family.</text>
</comment>
<keyword evidence="6" id="KW-0460">Magnesium</keyword>
<dbReference type="Proteomes" id="UP001589896">
    <property type="component" value="Unassembled WGS sequence"/>
</dbReference>
<sequence length="248" mass="25933">MESAFTQSAYQVRFDWEAQGAAAITDGVDVVVVVDVLSFGTAVDCALAAGVEVFPYSGDDAAGYAASRDAVLAPQLHSRDEPSLSAAGFTGEHAGKRIVLPSPNGSRLCFELAGGRAEVVVASLRNRRAIAEWVLERQADKGGRFRVAVVAAGERWPDGAPRFAVEDLLGAGAVIESLIDVGLDHCSPEAAAAGAAFAGMKQAVRHLLKASGSGRELVEAGCADDVALATELDVSSQVPVLREWRFRP</sequence>
<comment type="cofactor">
    <cofactor evidence="1">
        <name>Mg(2+)</name>
        <dbReference type="ChEBI" id="CHEBI:18420"/>
    </cofactor>
</comment>
<evidence type="ECO:0000313" key="9">
    <source>
        <dbReference type="Proteomes" id="UP001589896"/>
    </source>
</evidence>
<dbReference type="EMBL" id="JBHLTG010000006">
    <property type="protein sequence ID" value="MFC0680668.1"/>
    <property type="molecule type" value="Genomic_DNA"/>
</dbReference>
<evidence type="ECO:0000313" key="8">
    <source>
        <dbReference type="EMBL" id="MFC0680668.1"/>
    </source>
</evidence>
<evidence type="ECO:0000256" key="6">
    <source>
        <dbReference type="ARBA" id="ARBA00022842"/>
    </source>
</evidence>
<evidence type="ECO:0000256" key="2">
    <source>
        <dbReference type="ARBA" id="ARBA00009997"/>
    </source>
</evidence>
<evidence type="ECO:0000256" key="5">
    <source>
        <dbReference type="ARBA" id="ARBA00022801"/>
    </source>
</evidence>
<evidence type="ECO:0000256" key="4">
    <source>
        <dbReference type="ARBA" id="ARBA00021948"/>
    </source>
</evidence>
<dbReference type="InterPro" id="IPR036702">
    <property type="entry name" value="ComB-like_sf"/>
</dbReference>
<dbReference type="Pfam" id="PF04029">
    <property type="entry name" value="2-ph_phosp"/>
    <property type="match status" value="1"/>
</dbReference>
<dbReference type="InterPro" id="IPR005238">
    <property type="entry name" value="ComB-like"/>
</dbReference>